<feature type="transmembrane region" description="Helical" evidence="1">
    <location>
        <begin position="97"/>
        <end position="116"/>
    </location>
</feature>
<dbReference type="Proteomes" id="UP001285263">
    <property type="component" value="Unassembled WGS sequence"/>
</dbReference>
<keyword evidence="1" id="KW-0472">Membrane</keyword>
<sequence>MKKPGPHSQSASQAVLRGRPFLSLGFRPFYLACALAAVLLIGLWPWVFEGRLVPRTGLAPVLWHAHEMLFGMLAAAIVGFLLTAGRNWTGLPPPAGGQLAFLALLWLAGRLAAVLLPYSWFFVLDIMFLPWTAALFADLLWRARSQRNAGIAAVLGLLACANLGFHLAQRGVISVDPRRMLHAGLTLIVMMETMIGGRVIPLFTGNATGARIQLPPGLDAGVVTATALGLSLWLLGEPAAGLAAGLLILAALLQAWRLWLWQPWAARRLPMLWVLHVAYAWIPLGLALLAWDTAAGTPASPALHALTVGASGGLVMAIMTRTARGHTGRPLVAGHSDVLAYSLVLLAAVLRVGTPLLLPARFYAGGLVTAGLLWAAAFCVFLFTYSKWLMAPRADGRND</sequence>
<name>A0ABU5DRV2_9BURK</name>
<reference evidence="2 3" key="1">
    <citation type="submission" date="2023-11" db="EMBL/GenBank/DDBJ databases">
        <title>Paucibacter sp. nov., isolated from fresh soil in Korea.</title>
        <authorList>
            <person name="Le N.T.T."/>
        </authorList>
    </citation>
    <scope>NUCLEOTIDE SEQUENCE [LARGE SCALE GENOMIC DNA]</scope>
    <source>
        <strain evidence="2 3">R3-3</strain>
    </source>
</reference>
<gene>
    <name evidence="2" type="ORF">SNE35_31415</name>
</gene>
<feature type="transmembrane region" description="Helical" evidence="1">
    <location>
        <begin position="302"/>
        <end position="319"/>
    </location>
</feature>
<protein>
    <submittedName>
        <fullName evidence="2">NnrS family protein</fullName>
    </submittedName>
</protein>
<dbReference type="RefSeq" id="WP_320427015.1">
    <property type="nucleotide sequence ID" value="NZ_JAXCLA010000013.1"/>
</dbReference>
<organism evidence="2 3">
    <name type="scientific">Roseateles agri</name>
    <dbReference type="NCBI Taxonomy" id="3098619"/>
    <lineage>
        <taxon>Bacteria</taxon>
        <taxon>Pseudomonadati</taxon>
        <taxon>Pseudomonadota</taxon>
        <taxon>Betaproteobacteria</taxon>
        <taxon>Burkholderiales</taxon>
        <taxon>Sphaerotilaceae</taxon>
        <taxon>Roseateles</taxon>
    </lineage>
</organism>
<accession>A0ABU5DRV2</accession>
<keyword evidence="3" id="KW-1185">Reference proteome</keyword>
<feature type="transmembrane region" description="Helical" evidence="1">
    <location>
        <begin position="331"/>
        <end position="350"/>
    </location>
</feature>
<dbReference type="EMBL" id="JAXCLA010000013">
    <property type="protein sequence ID" value="MDY0749048.1"/>
    <property type="molecule type" value="Genomic_DNA"/>
</dbReference>
<feature type="transmembrane region" description="Helical" evidence="1">
    <location>
        <begin position="180"/>
        <end position="204"/>
    </location>
</feature>
<feature type="transmembrane region" description="Helical" evidence="1">
    <location>
        <begin position="272"/>
        <end position="290"/>
    </location>
</feature>
<keyword evidence="1" id="KW-0812">Transmembrane</keyword>
<feature type="transmembrane region" description="Helical" evidence="1">
    <location>
        <begin position="148"/>
        <end position="168"/>
    </location>
</feature>
<comment type="caution">
    <text evidence="2">The sequence shown here is derived from an EMBL/GenBank/DDBJ whole genome shotgun (WGS) entry which is preliminary data.</text>
</comment>
<feature type="transmembrane region" description="Helical" evidence="1">
    <location>
        <begin position="29"/>
        <end position="48"/>
    </location>
</feature>
<feature type="transmembrane region" description="Helical" evidence="1">
    <location>
        <begin position="362"/>
        <end position="383"/>
    </location>
</feature>
<feature type="transmembrane region" description="Helical" evidence="1">
    <location>
        <begin position="241"/>
        <end position="260"/>
    </location>
</feature>
<evidence type="ECO:0000313" key="2">
    <source>
        <dbReference type="EMBL" id="MDY0749048.1"/>
    </source>
</evidence>
<evidence type="ECO:0000256" key="1">
    <source>
        <dbReference type="SAM" id="Phobius"/>
    </source>
</evidence>
<proteinExistence type="predicted"/>
<dbReference type="InterPro" id="IPR010266">
    <property type="entry name" value="NnrS"/>
</dbReference>
<evidence type="ECO:0000313" key="3">
    <source>
        <dbReference type="Proteomes" id="UP001285263"/>
    </source>
</evidence>
<feature type="transmembrane region" description="Helical" evidence="1">
    <location>
        <begin position="68"/>
        <end position="85"/>
    </location>
</feature>
<keyword evidence="1" id="KW-1133">Transmembrane helix</keyword>
<dbReference type="Pfam" id="PF05940">
    <property type="entry name" value="NnrS"/>
    <property type="match status" value="1"/>
</dbReference>